<dbReference type="GO" id="GO:0016832">
    <property type="term" value="F:aldehyde-lyase activity"/>
    <property type="evidence" value="ECO:0007669"/>
    <property type="project" value="TreeGrafter"/>
</dbReference>
<gene>
    <name evidence="1" type="ORF">METZ01_LOCUS512461</name>
</gene>
<dbReference type="InterPro" id="IPR040442">
    <property type="entry name" value="Pyrv_kinase-like_dom_sf"/>
</dbReference>
<protein>
    <recommendedName>
        <fullName evidence="2">HpcH/HpaI aldolase/citrate lyase domain-containing protein</fullName>
    </recommendedName>
</protein>
<feature type="non-terminal residue" evidence="1">
    <location>
        <position position="61"/>
    </location>
</feature>
<proteinExistence type="predicted"/>
<dbReference type="EMBL" id="UINC01228339">
    <property type="protein sequence ID" value="SVE59607.1"/>
    <property type="molecule type" value="Genomic_DNA"/>
</dbReference>
<organism evidence="1">
    <name type="scientific">marine metagenome</name>
    <dbReference type="NCBI Taxonomy" id="408172"/>
    <lineage>
        <taxon>unclassified sequences</taxon>
        <taxon>metagenomes</taxon>
        <taxon>ecological metagenomes</taxon>
    </lineage>
</organism>
<dbReference type="InterPro" id="IPR050251">
    <property type="entry name" value="HpcH-HpaI_aldolase"/>
</dbReference>
<reference evidence="1" key="1">
    <citation type="submission" date="2018-05" db="EMBL/GenBank/DDBJ databases">
        <authorList>
            <person name="Lanie J.A."/>
            <person name="Ng W.-L."/>
            <person name="Kazmierczak K.M."/>
            <person name="Andrzejewski T.M."/>
            <person name="Davidsen T.M."/>
            <person name="Wayne K.J."/>
            <person name="Tettelin H."/>
            <person name="Glass J.I."/>
            <person name="Rusch D."/>
            <person name="Podicherti R."/>
            <person name="Tsui H.-C.T."/>
            <person name="Winkler M.E."/>
        </authorList>
    </citation>
    <scope>NUCLEOTIDE SEQUENCE</scope>
</reference>
<evidence type="ECO:0000313" key="1">
    <source>
        <dbReference type="EMBL" id="SVE59607.1"/>
    </source>
</evidence>
<dbReference type="PANTHER" id="PTHR30502:SF0">
    <property type="entry name" value="PHOSPHOENOLPYRUVATE CARBOXYLASE FAMILY PROTEIN"/>
    <property type="match status" value="1"/>
</dbReference>
<dbReference type="Gene3D" id="3.20.20.60">
    <property type="entry name" value="Phosphoenolpyruvate-binding domains"/>
    <property type="match status" value="1"/>
</dbReference>
<dbReference type="PANTHER" id="PTHR30502">
    <property type="entry name" value="2-KETO-3-DEOXY-L-RHAMNONATE ALDOLASE"/>
    <property type="match status" value="1"/>
</dbReference>
<dbReference type="SUPFAM" id="SSF51621">
    <property type="entry name" value="Phosphoenolpyruvate/pyruvate domain"/>
    <property type="match status" value="1"/>
</dbReference>
<accession>A0A383ERX7</accession>
<dbReference type="InterPro" id="IPR015813">
    <property type="entry name" value="Pyrv/PenolPyrv_kinase-like_dom"/>
</dbReference>
<name>A0A383ERX7_9ZZZZ</name>
<sequence length="61" mass="7058">MFSEVLAFCGLDFLIVDFEHGPFQIDQVHDYVNRCENNSCTPIFRIPSNSDWMALQVFDQG</sequence>
<dbReference type="GO" id="GO:0005737">
    <property type="term" value="C:cytoplasm"/>
    <property type="evidence" value="ECO:0007669"/>
    <property type="project" value="TreeGrafter"/>
</dbReference>
<evidence type="ECO:0008006" key="2">
    <source>
        <dbReference type="Google" id="ProtNLM"/>
    </source>
</evidence>
<dbReference type="AlphaFoldDB" id="A0A383ERX7"/>